<evidence type="ECO:0000313" key="1">
    <source>
        <dbReference type="Proteomes" id="UP000887565"/>
    </source>
</evidence>
<accession>A0A915I4V3</accession>
<organism evidence="1 2">
    <name type="scientific">Romanomermis culicivorax</name>
    <name type="common">Nematode worm</name>
    <dbReference type="NCBI Taxonomy" id="13658"/>
    <lineage>
        <taxon>Eukaryota</taxon>
        <taxon>Metazoa</taxon>
        <taxon>Ecdysozoa</taxon>
        <taxon>Nematoda</taxon>
        <taxon>Enoplea</taxon>
        <taxon>Dorylaimia</taxon>
        <taxon>Mermithida</taxon>
        <taxon>Mermithoidea</taxon>
        <taxon>Mermithidae</taxon>
        <taxon>Romanomermis</taxon>
    </lineage>
</organism>
<dbReference type="AlphaFoldDB" id="A0A915I4V3"/>
<proteinExistence type="predicted"/>
<name>A0A915I4V3_ROMCU</name>
<reference evidence="2" key="1">
    <citation type="submission" date="2022-11" db="UniProtKB">
        <authorList>
            <consortium name="WormBaseParasite"/>
        </authorList>
    </citation>
    <scope>IDENTIFICATION</scope>
</reference>
<dbReference type="Proteomes" id="UP000887565">
    <property type="component" value="Unplaced"/>
</dbReference>
<protein>
    <submittedName>
        <fullName evidence="2">Uncharacterized protein</fullName>
    </submittedName>
</protein>
<dbReference type="WBParaSite" id="nRc.2.0.1.t08419-RA">
    <property type="protein sequence ID" value="nRc.2.0.1.t08419-RA"/>
    <property type="gene ID" value="nRc.2.0.1.g08419"/>
</dbReference>
<sequence>MGVVNPQAAWALKCNRHGTCPISNCTCSVTQWSHWSPCKELMCTDKPRNRTRSRKQNSARPGDAIWSLKNNINDNNKEHLKSYYQRMIQKSLIFKPNIKENSYQLRVAVSHVKVVPNTDVCSPRQIHHVVVTTFINQVIRRDVQEM</sequence>
<evidence type="ECO:0000313" key="2">
    <source>
        <dbReference type="WBParaSite" id="nRc.2.0.1.t08419-RA"/>
    </source>
</evidence>
<keyword evidence="1" id="KW-1185">Reference proteome</keyword>